<reference evidence="7 8" key="1">
    <citation type="submission" date="2018-05" db="EMBL/GenBank/DDBJ databases">
        <title>Genomic Encyclopedia of Type Strains, Phase IV (KMG-V): Genome sequencing to study the core and pangenomes of soil and plant-associated prokaryotes.</title>
        <authorList>
            <person name="Whitman W."/>
        </authorList>
    </citation>
    <scope>NUCLEOTIDE SEQUENCE [LARGE SCALE GENOMIC DNA]</scope>
    <source>
        <strain evidence="7 8">SLV-132</strain>
    </source>
</reference>
<keyword evidence="3" id="KW-0804">Transcription</keyword>
<dbReference type="PRINTS" id="PR00038">
    <property type="entry name" value="HTHLUXR"/>
</dbReference>
<sequence length="221" mass="23990">MEATYRFSEWTEDAANEFLVLVVDDDPAVREAVSGLFASIGLRVVQHTTAEALLAAPMPDQPSCIVLDISLDGLSGLDLQARLREDGIETPIVFLSGVGDVPMTVAAMKAGAINFIAKPFRDQELIDAVFEALHLDVQRRAELQRTAALRIGFASLTPRERDAMTLLARGLSNKQVADMLDISPATVKTYRAQTMKKMQARSFAELVTMARALGLVAAEAD</sequence>
<name>A0A316EV54_9BURK</name>
<keyword evidence="4" id="KW-0597">Phosphoprotein</keyword>
<evidence type="ECO:0000256" key="3">
    <source>
        <dbReference type="ARBA" id="ARBA00023163"/>
    </source>
</evidence>
<dbReference type="Gene3D" id="1.10.10.10">
    <property type="entry name" value="Winged helix-like DNA-binding domain superfamily/Winged helix DNA-binding domain"/>
    <property type="match status" value="1"/>
</dbReference>
<dbReference type="GO" id="GO:0000160">
    <property type="term" value="P:phosphorelay signal transduction system"/>
    <property type="evidence" value="ECO:0007669"/>
    <property type="project" value="InterPro"/>
</dbReference>
<evidence type="ECO:0000256" key="2">
    <source>
        <dbReference type="ARBA" id="ARBA00023125"/>
    </source>
</evidence>
<dbReference type="Proteomes" id="UP000245754">
    <property type="component" value="Unassembled WGS sequence"/>
</dbReference>
<dbReference type="CDD" id="cd17537">
    <property type="entry name" value="REC_FixJ"/>
    <property type="match status" value="1"/>
</dbReference>
<dbReference type="SUPFAM" id="SSF52172">
    <property type="entry name" value="CheY-like"/>
    <property type="match status" value="1"/>
</dbReference>
<dbReference type="RefSeq" id="WP_109583662.1">
    <property type="nucleotide sequence ID" value="NZ_QGGT01000002.1"/>
</dbReference>
<feature type="domain" description="HTH luxR-type" evidence="5">
    <location>
        <begin position="149"/>
        <end position="214"/>
    </location>
</feature>
<accession>A0A316EV54</accession>
<dbReference type="AlphaFoldDB" id="A0A316EV54"/>
<dbReference type="Gene3D" id="3.40.50.2300">
    <property type="match status" value="1"/>
</dbReference>
<proteinExistence type="predicted"/>
<dbReference type="InterPro" id="IPR001789">
    <property type="entry name" value="Sig_transdc_resp-reg_receiver"/>
</dbReference>
<keyword evidence="2" id="KW-0238">DNA-binding</keyword>
<dbReference type="PANTHER" id="PTHR44688">
    <property type="entry name" value="DNA-BINDING TRANSCRIPTIONAL ACTIVATOR DEVR_DOSR"/>
    <property type="match status" value="1"/>
</dbReference>
<evidence type="ECO:0000256" key="4">
    <source>
        <dbReference type="PROSITE-ProRule" id="PRU00169"/>
    </source>
</evidence>
<dbReference type="EMBL" id="QGGT01000002">
    <property type="protein sequence ID" value="PWK35632.1"/>
    <property type="molecule type" value="Genomic_DNA"/>
</dbReference>
<evidence type="ECO:0000313" key="8">
    <source>
        <dbReference type="Proteomes" id="UP000245754"/>
    </source>
</evidence>
<dbReference type="SMART" id="SM00421">
    <property type="entry name" value="HTH_LUXR"/>
    <property type="match status" value="1"/>
</dbReference>
<dbReference type="PROSITE" id="PS50110">
    <property type="entry name" value="RESPONSE_REGULATORY"/>
    <property type="match status" value="1"/>
</dbReference>
<gene>
    <name evidence="7" type="ORF">C7419_102910</name>
</gene>
<evidence type="ECO:0000259" key="5">
    <source>
        <dbReference type="PROSITE" id="PS50043"/>
    </source>
</evidence>
<dbReference type="InterPro" id="IPR011006">
    <property type="entry name" value="CheY-like_superfamily"/>
</dbReference>
<comment type="caution">
    <text evidence="7">The sequence shown here is derived from an EMBL/GenBank/DDBJ whole genome shotgun (WGS) entry which is preliminary data.</text>
</comment>
<evidence type="ECO:0000256" key="1">
    <source>
        <dbReference type="ARBA" id="ARBA00023015"/>
    </source>
</evidence>
<organism evidence="7 8">
    <name type="scientific">Cupriavidus plantarum</name>
    <dbReference type="NCBI Taxonomy" id="942865"/>
    <lineage>
        <taxon>Bacteria</taxon>
        <taxon>Pseudomonadati</taxon>
        <taxon>Pseudomonadota</taxon>
        <taxon>Betaproteobacteria</taxon>
        <taxon>Burkholderiales</taxon>
        <taxon>Burkholderiaceae</taxon>
        <taxon>Cupriavidus</taxon>
    </lineage>
</organism>
<feature type="modified residue" description="4-aspartylphosphate" evidence="4">
    <location>
        <position position="68"/>
    </location>
</feature>
<dbReference type="SMART" id="SM00448">
    <property type="entry name" value="REC"/>
    <property type="match status" value="1"/>
</dbReference>
<dbReference type="InterPro" id="IPR016032">
    <property type="entry name" value="Sig_transdc_resp-reg_C-effctor"/>
</dbReference>
<dbReference type="GO" id="GO:0003677">
    <property type="term" value="F:DNA binding"/>
    <property type="evidence" value="ECO:0007669"/>
    <property type="project" value="UniProtKB-KW"/>
</dbReference>
<evidence type="ECO:0000259" key="6">
    <source>
        <dbReference type="PROSITE" id="PS50110"/>
    </source>
</evidence>
<protein>
    <submittedName>
        <fullName evidence="7">LuxR family two component transcriptional regulator</fullName>
    </submittedName>
</protein>
<dbReference type="PANTHER" id="PTHR44688:SF16">
    <property type="entry name" value="DNA-BINDING TRANSCRIPTIONAL ACTIVATOR DEVR_DOSR"/>
    <property type="match status" value="1"/>
</dbReference>
<evidence type="ECO:0000313" key="7">
    <source>
        <dbReference type="EMBL" id="PWK35632.1"/>
    </source>
</evidence>
<dbReference type="InterPro" id="IPR036388">
    <property type="entry name" value="WH-like_DNA-bd_sf"/>
</dbReference>
<dbReference type="PROSITE" id="PS50043">
    <property type="entry name" value="HTH_LUXR_2"/>
    <property type="match status" value="1"/>
</dbReference>
<dbReference type="Pfam" id="PF00196">
    <property type="entry name" value="GerE"/>
    <property type="match status" value="1"/>
</dbReference>
<dbReference type="Pfam" id="PF00072">
    <property type="entry name" value="Response_reg"/>
    <property type="match status" value="1"/>
</dbReference>
<feature type="domain" description="Response regulatory" evidence="6">
    <location>
        <begin position="19"/>
        <end position="133"/>
    </location>
</feature>
<dbReference type="SUPFAM" id="SSF46894">
    <property type="entry name" value="C-terminal effector domain of the bipartite response regulators"/>
    <property type="match status" value="1"/>
</dbReference>
<dbReference type="CDD" id="cd06170">
    <property type="entry name" value="LuxR_C_like"/>
    <property type="match status" value="1"/>
</dbReference>
<dbReference type="GO" id="GO:0006355">
    <property type="term" value="P:regulation of DNA-templated transcription"/>
    <property type="evidence" value="ECO:0007669"/>
    <property type="project" value="InterPro"/>
</dbReference>
<keyword evidence="8" id="KW-1185">Reference proteome</keyword>
<dbReference type="InterPro" id="IPR000792">
    <property type="entry name" value="Tscrpt_reg_LuxR_C"/>
</dbReference>
<keyword evidence="1" id="KW-0805">Transcription regulation</keyword>